<evidence type="ECO:0000259" key="2">
    <source>
        <dbReference type="SMART" id="SM00451"/>
    </source>
</evidence>
<name>A0A1B7TFC9_9ASCO</name>
<dbReference type="SUPFAM" id="SSF57667">
    <property type="entry name" value="beta-beta-alpha zinc fingers"/>
    <property type="match status" value="1"/>
</dbReference>
<dbReference type="GO" id="GO:0003676">
    <property type="term" value="F:nucleic acid binding"/>
    <property type="evidence" value="ECO:0007669"/>
    <property type="project" value="InterPro"/>
</dbReference>
<sequence>MDRSDLVGSKKNKGIYSQQLLNLKRKQQVDSILGNETENDENLVKYQDKLLCKLCNTLHTNIISYQRHIRGKKHATKAKIKEKKLAKQIEKETAKDQSKNTNSSSLSSQIDIERDNYIKKYTNNLLQKYKIKNKTTQFYNIGSILSQENISTEFTIDSSSITDNNNNINDDDDQDTIGLLIRLKLDSDKNESKNLYKKYLSKEELATNDIDFKNDVLLLYLPEYKPIIIKIPEKMSLIGGEDGMRDCKVDDCWYLQLSLLIRS</sequence>
<dbReference type="InterPro" id="IPR013087">
    <property type="entry name" value="Znf_C2H2_type"/>
</dbReference>
<dbReference type="OrthoDB" id="10250970at2759"/>
<accession>A0A1B7TFC9</accession>
<dbReference type="InterPro" id="IPR036236">
    <property type="entry name" value="Znf_C2H2_sf"/>
</dbReference>
<keyword evidence="4" id="KW-1185">Reference proteome</keyword>
<protein>
    <recommendedName>
        <fullName evidence="2">U1-type domain-containing protein</fullName>
    </recommendedName>
</protein>
<evidence type="ECO:0000256" key="1">
    <source>
        <dbReference type="ARBA" id="ARBA00022771"/>
    </source>
</evidence>
<evidence type="ECO:0000313" key="3">
    <source>
        <dbReference type="EMBL" id="OBA27452.1"/>
    </source>
</evidence>
<dbReference type="Gene3D" id="3.30.160.60">
    <property type="entry name" value="Classic Zinc Finger"/>
    <property type="match status" value="1"/>
</dbReference>
<dbReference type="Proteomes" id="UP000092321">
    <property type="component" value="Unassembled WGS sequence"/>
</dbReference>
<keyword evidence="1" id="KW-0863">Zinc-finger</keyword>
<proteinExistence type="predicted"/>
<keyword evidence="1" id="KW-0479">Metal-binding</keyword>
<dbReference type="GO" id="GO:0008270">
    <property type="term" value="F:zinc ion binding"/>
    <property type="evidence" value="ECO:0007669"/>
    <property type="project" value="UniProtKB-KW"/>
</dbReference>
<reference evidence="4" key="1">
    <citation type="journal article" date="2016" name="Proc. Natl. Acad. Sci. U.S.A.">
        <title>Comparative genomics of biotechnologically important yeasts.</title>
        <authorList>
            <person name="Riley R."/>
            <person name="Haridas S."/>
            <person name="Wolfe K.H."/>
            <person name="Lopes M.R."/>
            <person name="Hittinger C.T."/>
            <person name="Goeker M."/>
            <person name="Salamov A.A."/>
            <person name="Wisecaver J.H."/>
            <person name="Long T.M."/>
            <person name="Calvey C.H."/>
            <person name="Aerts A.L."/>
            <person name="Barry K.W."/>
            <person name="Choi C."/>
            <person name="Clum A."/>
            <person name="Coughlan A.Y."/>
            <person name="Deshpande S."/>
            <person name="Douglass A.P."/>
            <person name="Hanson S.J."/>
            <person name="Klenk H.-P."/>
            <person name="LaButti K.M."/>
            <person name="Lapidus A."/>
            <person name="Lindquist E.A."/>
            <person name="Lipzen A.M."/>
            <person name="Meier-Kolthoff J.P."/>
            <person name="Ohm R.A."/>
            <person name="Otillar R.P."/>
            <person name="Pangilinan J.L."/>
            <person name="Peng Y."/>
            <person name="Rokas A."/>
            <person name="Rosa C.A."/>
            <person name="Scheuner C."/>
            <person name="Sibirny A.A."/>
            <person name="Slot J.C."/>
            <person name="Stielow J.B."/>
            <person name="Sun H."/>
            <person name="Kurtzman C.P."/>
            <person name="Blackwell M."/>
            <person name="Grigoriev I.V."/>
            <person name="Jeffries T.W."/>
        </authorList>
    </citation>
    <scope>NUCLEOTIDE SEQUENCE [LARGE SCALE GENOMIC DNA]</scope>
    <source>
        <strain evidence="4">NRRL Y-1626</strain>
    </source>
</reference>
<keyword evidence="1" id="KW-0862">Zinc</keyword>
<feature type="domain" description="U1-type" evidence="2">
    <location>
        <begin position="47"/>
        <end position="81"/>
    </location>
</feature>
<evidence type="ECO:0000313" key="4">
    <source>
        <dbReference type="Proteomes" id="UP000092321"/>
    </source>
</evidence>
<organism evidence="3 4">
    <name type="scientific">Hanseniaspora valbyensis NRRL Y-1626</name>
    <dbReference type="NCBI Taxonomy" id="766949"/>
    <lineage>
        <taxon>Eukaryota</taxon>
        <taxon>Fungi</taxon>
        <taxon>Dikarya</taxon>
        <taxon>Ascomycota</taxon>
        <taxon>Saccharomycotina</taxon>
        <taxon>Saccharomycetes</taxon>
        <taxon>Saccharomycodales</taxon>
        <taxon>Saccharomycodaceae</taxon>
        <taxon>Hanseniaspora</taxon>
    </lineage>
</organism>
<dbReference type="AlphaFoldDB" id="A0A1B7TFC9"/>
<dbReference type="InterPro" id="IPR003604">
    <property type="entry name" value="Matrin/U1-like-C_Znf_C2H2"/>
</dbReference>
<gene>
    <name evidence="3" type="ORF">HANVADRAFT_52205</name>
</gene>
<dbReference type="EMBL" id="LXPE01000008">
    <property type="protein sequence ID" value="OBA27452.1"/>
    <property type="molecule type" value="Genomic_DNA"/>
</dbReference>
<dbReference type="SMART" id="SM00451">
    <property type="entry name" value="ZnF_U1"/>
    <property type="match status" value="1"/>
</dbReference>
<dbReference type="Pfam" id="PF12874">
    <property type="entry name" value="zf-met"/>
    <property type="match status" value="1"/>
</dbReference>
<comment type="caution">
    <text evidence="3">The sequence shown here is derived from an EMBL/GenBank/DDBJ whole genome shotgun (WGS) entry which is preliminary data.</text>
</comment>